<organism evidence="1 2">
    <name type="scientific">Pseudoalteromonas issachenkonii</name>
    <dbReference type="NCBI Taxonomy" id="152297"/>
    <lineage>
        <taxon>Bacteria</taxon>
        <taxon>Pseudomonadati</taxon>
        <taxon>Pseudomonadota</taxon>
        <taxon>Gammaproteobacteria</taxon>
        <taxon>Alteromonadales</taxon>
        <taxon>Pseudoalteromonadaceae</taxon>
        <taxon>Pseudoalteromonas</taxon>
    </lineage>
</organism>
<dbReference type="Proteomes" id="UP000217258">
    <property type="component" value="Chromosome I"/>
</dbReference>
<evidence type="ECO:0000313" key="1">
    <source>
        <dbReference type="EMBL" id="ATC91147.1"/>
    </source>
</evidence>
<reference evidence="1 2" key="1">
    <citation type="submission" date="2015-06" db="EMBL/GenBank/DDBJ databases">
        <authorList>
            <person name="Xie B.-B."/>
            <person name="Rong J.-C."/>
            <person name="Qin Q.-L."/>
            <person name="Zhang Y.-Z."/>
        </authorList>
    </citation>
    <scope>NUCLEOTIDE SEQUENCE [LARGE SCALE GENOMIC DNA]</scope>
    <source>
        <strain evidence="1 2">KMM 3549</strain>
    </source>
</reference>
<sequence>MSKMVKHAIAFVSHVMPFNCMQWRKNKSTLICLYYKRRV</sequence>
<gene>
    <name evidence="1" type="ORF">PISS_a2317</name>
</gene>
<keyword evidence="2" id="KW-1185">Reference proteome</keyword>
<evidence type="ECO:0000313" key="2">
    <source>
        <dbReference type="Proteomes" id="UP000217258"/>
    </source>
</evidence>
<protein>
    <submittedName>
        <fullName evidence="1">Uncharacterized protein</fullName>
    </submittedName>
</protein>
<name>A0ABN5C278_9GAMM</name>
<dbReference type="EMBL" id="CP011030">
    <property type="protein sequence ID" value="ATC91147.1"/>
    <property type="molecule type" value="Genomic_DNA"/>
</dbReference>
<accession>A0ABN5C278</accession>
<proteinExistence type="predicted"/>